<dbReference type="SUPFAM" id="SSF52540">
    <property type="entry name" value="P-loop containing nucleoside triphosphate hydrolases"/>
    <property type="match status" value="1"/>
</dbReference>
<dbReference type="PANTHER" id="PTHR45772">
    <property type="entry name" value="CONSERVED COMPONENT OF ABC TRANSPORTER FOR NATURAL AMINO ACIDS-RELATED"/>
    <property type="match status" value="1"/>
</dbReference>
<sequence>MTDSTRAAKAAQPAPKLEIRDLCKSFGALKATQGASLSILPGELHALIGPNGAGKTTLISQLSGEILPDSGQVLLDGHDITRLPAFKRAAAGLARSFQISQLYPEFTVEDNVAMAVQAHAPQRYNLWRSARRDPQLREPARAALARVGLQDRAAVRVSDLAHGEKRQLELAIALSLNASVLLLDEPMAGLGAEESLRMKDILMDLKGRYAMLLVEHDMDIVFALADRVTVLVYGKPIFTGTPAQVREHEEVRDAYLGRE</sequence>
<dbReference type="InterPro" id="IPR027417">
    <property type="entry name" value="P-loop_NTPase"/>
</dbReference>
<keyword evidence="1" id="KW-0813">Transport</keyword>
<dbReference type="Gene3D" id="3.40.50.300">
    <property type="entry name" value="P-loop containing nucleotide triphosphate hydrolases"/>
    <property type="match status" value="1"/>
</dbReference>
<evidence type="ECO:0000259" key="5">
    <source>
        <dbReference type="PROSITE" id="PS50893"/>
    </source>
</evidence>
<dbReference type="RefSeq" id="WP_088602165.1">
    <property type="nucleotide sequence ID" value="NZ_NJIH01000003.1"/>
</dbReference>
<accession>A0A225MSZ3</accession>
<evidence type="ECO:0000256" key="4">
    <source>
        <dbReference type="ARBA" id="ARBA00022840"/>
    </source>
</evidence>
<gene>
    <name evidence="6" type="ORF">CEY11_04450</name>
</gene>
<dbReference type="CDD" id="cd03219">
    <property type="entry name" value="ABC_Mj1267_LivG_branched"/>
    <property type="match status" value="1"/>
</dbReference>
<comment type="caution">
    <text evidence="6">The sequence shown here is derived from an EMBL/GenBank/DDBJ whole genome shotgun (WGS) entry which is preliminary data.</text>
</comment>
<name>A0A225MSZ3_9BURK</name>
<dbReference type="GO" id="GO:0005524">
    <property type="term" value="F:ATP binding"/>
    <property type="evidence" value="ECO:0007669"/>
    <property type="project" value="UniProtKB-KW"/>
</dbReference>
<keyword evidence="7" id="KW-1185">Reference proteome</keyword>
<organism evidence="6 7">
    <name type="scientific">Candidimonas nitroreducens</name>
    <dbReference type="NCBI Taxonomy" id="683354"/>
    <lineage>
        <taxon>Bacteria</taxon>
        <taxon>Pseudomonadati</taxon>
        <taxon>Pseudomonadota</taxon>
        <taxon>Betaproteobacteria</taxon>
        <taxon>Burkholderiales</taxon>
        <taxon>Alcaligenaceae</taxon>
        <taxon>Candidimonas</taxon>
    </lineage>
</organism>
<dbReference type="InterPro" id="IPR003439">
    <property type="entry name" value="ABC_transporter-like_ATP-bd"/>
</dbReference>
<reference evidence="7" key="1">
    <citation type="submission" date="2017-06" db="EMBL/GenBank/DDBJ databases">
        <title>Herbaspirillum phytohormonus sp. nov., isolated from the root nodule of Robinia pseudoacacia in lead-zinc mine.</title>
        <authorList>
            <person name="Fan M."/>
            <person name="Lin Y."/>
        </authorList>
    </citation>
    <scope>NUCLEOTIDE SEQUENCE [LARGE SCALE GENOMIC DNA]</scope>
    <source>
        <strain evidence="7">SC-089</strain>
    </source>
</reference>
<evidence type="ECO:0000256" key="3">
    <source>
        <dbReference type="ARBA" id="ARBA00022741"/>
    </source>
</evidence>
<dbReference type="PROSITE" id="PS50893">
    <property type="entry name" value="ABC_TRANSPORTER_2"/>
    <property type="match status" value="1"/>
</dbReference>
<protein>
    <submittedName>
        <fullName evidence="6">ABC transporter ATP-binding protein</fullName>
    </submittedName>
</protein>
<dbReference type="GO" id="GO:0016887">
    <property type="term" value="F:ATP hydrolysis activity"/>
    <property type="evidence" value="ECO:0007669"/>
    <property type="project" value="InterPro"/>
</dbReference>
<evidence type="ECO:0000256" key="2">
    <source>
        <dbReference type="ARBA" id="ARBA00022475"/>
    </source>
</evidence>
<keyword evidence="2" id="KW-0472">Membrane</keyword>
<dbReference type="InterPro" id="IPR003593">
    <property type="entry name" value="AAA+_ATPase"/>
</dbReference>
<evidence type="ECO:0000256" key="1">
    <source>
        <dbReference type="ARBA" id="ARBA00022448"/>
    </source>
</evidence>
<dbReference type="OrthoDB" id="9781337at2"/>
<dbReference type="EMBL" id="NJIH01000003">
    <property type="protein sequence ID" value="OWT63583.1"/>
    <property type="molecule type" value="Genomic_DNA"/>
</dbReference>
<proteinExistence type="predicted"/>
<evidence type="ECO:0000313" key="7">
    <source>
        <dbReference type="Proteomes" id="UP000214603"/>
    </source>
</evidence>
<dbReference type="Pfam" id="PF00005">
    <property type="entry name" value="ABC_tran"/>
    <property type="match status" value="1"/>
</dbReference>
<feature type="domain" description="ABC transporter" evidence="5">
    <location>
        <begin position="17"/>
        <end position="258"/>
    </location>
</feature>
<dbReference type="Pfam" id="PF12399">
    <property type="entry name" value="BCA_ABC_TP_C"/>
    <property type="match status" value="1"/>
</dbReference>
<dbReference type="Proteomes" id="UP000214603">
    <property type="component" value="Unassembled WGS sequence"/>
</dbReference>
<keyword evidence="4 6" id="KW-0067">ATP-binding</keyword>
<dbReference type="InterPro" id="IPR032823">
    <property type="entry name" value="BCA_ABC_TP_C"/>
</dbReference>
<evidence type="ECO:0000313" key="6">
    <source>
        <dbReference type="EMBL" id="OWT63583.1"/>
    </source>
</evidence>
<dbReference type="PANTHER" id="PTHR45772:SF2">
    <property type="entry name" value="ABC TRANSPORTER ATP-BINDING PROTEIN"/>
    <property type="match status" value="1"/>
</dbReference>
<dbReference type="SMART" id="SM00382">
    <property type="entry name" value="AAA"/>
    <property type="match status" value="1"/>
</dbReference>
<keyword evidence="3" id="KW-0547">Nucleotide-binding</keyword>
<dbReference type="GO" id="GO:0005886">
    <property type="term" value="C:plasma membrane"/>
    <property type="evidence" value="ECO:0007669"/>
    <property type="project" value="TreeGrafter"/>
</dbReference>
<dbReference type="AlphaFoldDB" id="A0A225MSZ3"/>
<dbReference type="InterPro" id="IPR051120">
    <property type="entry name" value="ABC_AA/LPS_Transport"/>
</dbReference>
<keyword evidence="2" id="KW-1003">Cell membrane</keyword>